<protein>
    <submittedName>
        <fullName evidence="2">Uncharacterized protein</fullName>
    </submittedName>
</protein>
<reference evidence="2 3" key="1">
    <citation type="submission" date="2016-08" db="EMBL/GenBank/DDBJ databases">
        <title>Genomes of anaerobic fungi encode conserved fungal cellulosomes for biomass hydrolysis.</title>
        <authorList>
            <consortium name="DOE Joint Genome Institute"/>
            <person name="Haitjema C.H."/>
            <person name="Gilmore S.P."/>
            <person name="Henske J.K."/>
            <person name="Solomon K.V."/>
            <person name="De Groot R."/>
            <person name="Kuo A."/>
            <person name="Mondo S.J."/>
            <person name="Salamov A.A."/>
            <person name="Labutti K."/>
            <person name="Zhao Z."/>
            <person name="Chiniquy J."/>
            <person name="Barry K."/>
            <person name="Brewer H.M."/>
            <person name="Purvine S.O."/>
            <person name="Wright A.T."/>
            <person name="Boxma B."/>
            <person name="Van Alen T."/>
            <person name="Hackstein J.H."/>
            <person name="Baker S.E."/>
            <person name="Grigoriev I.V."/>
            <person name="O'Malley M.A."/>
        </authorList>
    </citation>
    <scope>NUCLEOTIDE SEQUENCE [LARGE SCALE GENOMIC DNA]</scope>
    <source>
        <strain evidence="3">finn</strain>
    </source>
</reference>
<evidence type="ECO:0000313" key="3">
    <source>
        <dbReference type="Proteomes" id="UP000193719"/>
    </source>
</evidence>
<comment type="caution">
    <text evidence="2">The sequence shown here is derived from an EMBL/GenBank/DDBJ whole genome shotgun (WGS) entry which is preliminary data.</text>
</comment>
<dbReference type="EMBL" id="MCFH01000001">
    <property type="protein sequence ID" value="ORX60948.1"/>
    <property type="molecule type" value="Genomic_DNA"/>
</dbReference>
<dbReference type="OrthoDB" id="10483272at2759"/>
<dbReference type="AlphaFoldDB" id="A0A1Y1VNF2"/>
<dbReference type="Proteomes" id="UP000193719">
    <property type="component" value="Unassembled WGS sequence"/>
</dbReference>
<proteinExistence type="predicted"/>
<accession>A0A1Y1VNF2</accession>
<keyword evidence="1" id="KW-0472">Membrane</keyword>
<gene>
    <name evidence="2" type="ORF">BCR36DRAFT_579015</name>
</gene>
<keyword evidence="1" id="KW-1133">Transmembrane helix</keyword>
<evidence type="ECO:0000256" key="1">
    <source>
        <dbReference type="SAM" id="Phobius"/>
    </source>
</evidence>
<feature type="transmembrane region" description="Helical" evidence="1">
    <location>
        <begin position="73"/>
        <end position="93"/>
    </location>
</feature>
<keyword evidence="3" id="KW-1185">Reference proteome</keyword>
<evidence type="ECO:0000313" key="2">
    <source>
        <dbReference type="EMBL" id="ORX60948.1"/>
    </source>
</evidence>
<reference evidence="2 3" key="2">
    <citation type="submission" date="2016-08" db="EMBL/GenBank/DDBJ databases">
        <title>Pervasive Adenine N6-methylation of Active Genes in Fungi.</title>
        <authorList>
            <consortium name="DOE Joint Genome Institute"/>
            <person name="Mondo S.J."/>
            <person name="Dannebaum R.O."/>
            <person name="Kuo R.C."/>
            <person name="Labutti K."/>
            <person name="Haridas S."/>
            <person name="Kuo A."/>
            <person name="Salamov A."/>
            <person name="Ahrendt S.R."/>
            <person name="Lipzen A."/>
            <person name="Sullivan W."/>
            <person name="Andreopoulos W.B."/>
            <person name="Clum A."/>
            <person name="Lindquist E."/>
            <person name="Daum C."/>
            <person name="Ramamoorthy G.K."/>
            <person name="Gryganskyi A."/>
            <person name="Culley D."/>
            <person name="Magnuson J.K."/>
            <person name="James T.Y."/>
            <person name="O'Malley M.A."/>
            <person name="Stajich J.E."/>
            <person name="Spatafora J.W."/>
            <person name="Visel A."/>
            <person name="Grigoriev I.V."/>
        </authorList>
    </citation>
    <scope>NUCLEOTIDE SEQUENCE [LARGE SCALE GENOMIC DNA]</scope>
    <source>
        <strain evidence="3">finn</strain>
    </source>
</reference>
<sequence>MNDFQFLLTKTTSGGGLVLGFEIGVITIVLSSILILNFLLPLDRSLQGYSKKIISLSPPIYTHSNKNLVSNDYYIPSYSIIGAFCGALLASYFGKKFERHRNNFIILFKENNRF</sequence>
<organism evidence="2 3">
    <name type="scientific">Piromyces finnis</name>
    <dbReference type="NCBI Taxonomy" id="1754191"/>
    <lineage>
        <taxon>Eukaryota</taxon>
        <taxon>Fungi</taxon>
        <taxon>Fungi incertae sedis</taxon>
        <taxon>Chytridiomycota</taxon>
        <taxon>Chytridiomycota incertae sedis</taxon>
        <taxon>Neocallimastigomycetes</taxon>
        <taxon>Neocallimastigales</taxon>
        <taxon>Neocallimastigaceae</taxon>
        <taxon>Piromyces</taxon>
    </lineage>
</organism>
<feature type="transmembrane region" description="Helical" evidence="1">
    <location>
        <begin position="16"/>
        <end position="40"/>
    </location>
</feature>
<name>A0A1Y1VNF2_9FUNG</name>
<keyword evidence="1" id="KW-0812">Transmembrane</keyword>